<organism evidence="5 6">
    <name type="scientific">Kribbella aluminosa</name>
    <dbReference type="NCBI Taxonomy" id="416017"/>
    <lineage>
        <taxon>Bacteria</taxon>
        <taxon>Bacillati</taxon>
        <taxon>Actinomycetota</taxon>
        <taxon>Actinomycetes</taxon>
        <taxon>Propionibacteriales</taxon>
        <taxon>Kribbellaceae</taxon>
        <taxon>Kribbella</taxon>
    </lineage>
</organism>
<dbReference type="InterPro" id="IPR016161">
    <property type="entry name" value="Ald_DH/histidinol_DH"/>
</dbReference>
<evidence type="ECO:0000256" key="2">
    <source>
        <dbReference type="PROSITE-ProRule" id="PRU10007"/>
    </source>
</evidence>
<evidence type="ECO:0000259" key="4">
    <source>
        <dbReference type="Pfam" id="PF00171"/>
    </source>
</evidence>
<keyword evidence="1 3" id="KW-0560">Oxidoreductase</keyword>
<dbReference type="PROSITE" id="PS00687">
    <property type="entry name" value="ALDEHYDE_DEHYDR_GLU"/>
    <property type="match status" value="1"/>
</dbReference>
<evidence type="ECO:0000256" key="3">
    <source>
        <dbReference type="RuleBase" id="RU003345"/>
    </source>
</evidence>
<dbReference type="SUPFAM" id="SSF53720">
    <property type="entry name" value="ALDH-like"/>
    <property type="match status" value="1"/>
</dbReference>
<feature type="active site" evidence="2">
    <location>
        <position position="262"/>
    </location>
</feature>
<dbReference type="Proteomes" id="UP000755585">
    <property type="component" value="Unassembled WGS sequence"/>
</dbReference>
<keyword evidence="6" id="KW-1185">Reference proteome</keyword>
<dbReference type="InterPro" id="IPR029510">
    <property type="entry name" value="Ald_DH_CS_GLU"/>
</dbReference>
<gene>
    <name evidence="5" type="ORF">JOF29_002840</name>
</gene>
<accession>A0ABS4UJA5</accession>
<dbReference type="CDD" id="cd07103">
    <property type="entry name" value="ALDH_F5_SSADH_GabD"/>
    <property type="match status" value="1"/>
</dbReference>
<dbReference type="InterPro" id="IPR016163">
    <property type="entry name" value="Ald_DH_C"/>
</dbReference>
<dbReference type="InterPro" id="IPR050740">
    <property type="entry name" value="Aldehyde_DH_Superfamily"/>
</dbReference>
<sequence>MTVVKDRVLDESTDRRTGIYIAGKWVAPANRAVFAVDDPATGQIVQELLDATPDDAVLALDAAADAQRSWALTPPRVRSEILRRAFELVLEKRDVLASTITREMGKSLAEAHAEVTYGAEFLRWFAEEAVRVHGRSMITPEGTGLIHVSRRPVGPCYLVTPWNFPLAMLTRKVGPALAAGCTVVIKPADLTPLTALLVVEILAEAGAPDGVVNLVTTTQPAPISTAMLGDERLRKISFTGSTQVGRILLTQAAQRVLRCSMELGGNAPFIVLEGADVDAAVEGAMLAKFRNVGQACTAANRFHVHHSLADEFAAKLAAKAGALKLGPGSDPGVDLGPMISDAAVERTIQIVDDAVQRGATVLTGGRRPKGEGSFLEPTVLADVQPGSRALAEEIFGPVAPVARFDSVAEALAAANDTEYGLASYVYAPSLDVGHAFASGLEAGMVGVNTGLVSNAAAPFGGVKSSGLGREGGTEGIEEYLTTRYAASPEPRLR</sequence>
<dbReference type="PANTHER" id="PTHR43353">
    <property type="entry name" value="SUCCINATE-SEMIALDEHYDE DEHYDROGENASE, MITOCHONDRIAL"/>
    <property type="match status" value="1"/>
</dbReference>
<evidence type="ECO:0000313" key="5">
    <source>
        <dbReference type="EMBL" id="MBP2351757.1"/>
    </source>
</evidence>
<dbReference type="EMBL" id="JAGINT010000001">
    <property type="protein sequence ID" value="MBP2351757.1"/>
    <property type="molecule type" value="Genomic_DNA"/>
</dbReference>
<evidence type="ECO:0000256" key="1">
    <source>
        <dbReference type="ARBA" id="ARBA00023002"/>
    </source>
</evidence>
<dbReference type="Pfam" id="PF00171">
    <property type="entry name" value="Aldedh"/>
    <property type="match status" value="1"/>
</dbReference>
<name>A0ABS4UJA5_9ACTN</name>
<dbReference type="RefSeq" id="WP_209694616.1">
    <property type="nucleotide sequence ID" value="NZ_BAAAVU010000013.1"/>
</dbReference>
<dbReference type="EC" id="1.2.1.16" evidence="5"/>
<dbReference type="Gene3D" id="3.40.309.10">
    <property type="entry name" value="Aldehyde Dehydrogenase, Chain A, domain 2"/>
    <property type="match status" value="1"/>
</dbReference>
<dbReference type="InterPro" id="IPR016162">
    <property type="entry name" value="Ald_DH_N"/>
</dbReference>
<dbReference type="InterPro" id="IPR015590">
    <property type="entry name" value="Aldehyde_DH_dom"/>
</dbReference>
<dbReference type="EC" id="1.2.1.79" evidence="5"/>
<dbReference type="Gene3D" id="3.40.605.10">
    <property type="entry name" value="Aldehyde Dehydrogenase, Chain A, domain 1"/>
    <property type="match status" value="1"/>
</dbReference>
<comment type="caution">
    <text evidence="5">The sequence shown here is derived from an EMBL/GenBank/DDBJ whole genome shotgun (WGS) entry which is preliminary data.</text>
</comment>
<dbReference type="GO" id="GO:0036243">
    <property type="term" value="F:succinate-semialdehyde dehydrogenase (NADP+) activity"/>
    <property type="evidence" value="ECO:0007669"/>
    <property type="project" value="UniProtKB-EC"/>
</dbReference>
<dbReference type="EC" id="1.2.1.20" evidence="5"/>
<dbReference type="PANTHER" id="PTHR43353:SF5">
    <property type="entry name" value="SUCCINATE-SEMIALDEHYDE DEHYDROGENASE, MITOCHONDRIAL"/>
    <property type="match status" value="1"/>
</dbReference>
<evidence type="ECO:0000313" key="6">
    <source>
        <dbReference type="Proteomes" id="UP000755585"/>
    </source>
</evidence>
<dbReference type="GO" id="GO:0102810">
    <property type="term" value="F:glutarate-semialdehyde dehydrogenase (NADP+) activity"/>
    <property type="evidence" value="ECO:0007669"/>
    <property type="project" value="UniProtKB-EC"/>
</dbReference>
<proteinExistence type="inferred from homology"/>
<comment type="similarity">
    <text evidence="3">Belongs to the aldehyde dehydrogenase family.</text>
</comment>
<feature type="domain" description="Aldehyde dehydrogenase" evidence="4">
    <location>
        <begin position="25"/>
        <end position="483"/>
    </location>
</feature>
<reference evidence="5 6" key="1">
    <citation type="submission" date="2021-03" db="EMBL/GenBank/DDBJ databases">
        <title>Sequencing the genomes of 1000 actinobacteria strains.</title>
        <authorList>
            <person name="Klenk H.-P."/>
        </authorList>
    </citation>
    <scope>NUCLEOTIDE SEQUENCE [LARGE SCALE GENOMIC DNA]</scope>
    <source>
        <strain evidence="5 6">DSM 18824</strain>
    </source>
</reference>
<protein>
    <submittedName>
        <fullName evidence="5">Succinate-semialdehyde dehydrogenase/glutarate-semialdehyde dehydrogenase</fullName>
        <ecNumber evidence="5">1.2.1.16</ecNumber>
        <ecNumber evidence="5">1.2.1.20</ecNumber>
        <ecNumber evidence="5">1.2.1.79</ecNumber>
    </submittedName>
</protein>